<dbReference type="InterPro" id="IPR008257">
    <property type="entry name" value="Pept_M19"/>
</dbReference>
<dbReference type="Gene3D" id="3.20.20.140">
    <property type="entry name" value="Metal-dependent hydrolases"/>
    <property type="match status" value="1"/>
</dbReference>
<dbReference type="GO" id="GO:0070573">
    <property type="term" value="F:metallodipeptidase activity"/>
    <property type="evidence" value="ECO:0007669"/>
    <property type="project" value="InterPro"/>
</dbReference>
<dbReference type="AlphaFoldDB" id="A0A0S2DB34"/>
<sequence length="380" mass="40928">MTDRRSFLIQTALAGAGALVAGAAGPLRAATAAAEPRWAPFAEAMVVDACGFLGDDEAKVGDPLTPRLIADARASGLRVLQTTVGPVAQYEGAFEATVRDIAAWEDEIARRPDVFLAVRSGADLERARREKKLGVVYQFQDSAPIGEKLERIDDYHRLGLRTVQLTYNVRNLAGDGCLEPGDAGLSKFGHSLIERLNQRRILVDLAHSGRRTALEAIAASKSPVLISHTGCAALVERPRNKTDAELRACAQRGGVIGIYLMPFLRETGQPGAADVIRHLEHAIQVCGEDHVGIGTDNLVSAVKLTEAYKRDHAESIRERRKLGISAPGEAEDVYLYVEGLNAPNRFETLAALLSARGHSDARIGKILGGNFARVMAEVWG</sequence>
<dbReference type="Proteomes" id="UP000061569">
    <property type="component" value="Chromosome"/>
</dbReference>
<name>A0A0S2DB34_LYSEN</name>
<dbReference type="Pfam" id="PF01244">
    <property type="entry name" value="Peptidase_M19"/>
    <property type="match status" value="1"/>
</dbReference>
<dbReference type="PANTHER" id="PTHR10443:SF12">
    <property type="entry name" value="DIPEPTIDASE"/>
    <property type="match status" value="1"/>
</dbReference>
<proteinExistence type="predicted"/>
<protein>
    <submittedName>
        <fullName evidence="2">Renal dipeptidase</fullName>
    </submittedName>
</protein>
<dbReference type="PROSITE" id="PS51365">
    <property type="entry name" value="RENAL_DIPEPTIDASE_2"/>
    <property type="match status" value="1"/>
</dbReference>
<accession>A0A0S2DB34</accession>
<dbReference type="InterPro" id="IPR032466">
    <property type="entry name" value="Metal_Hydrolase"/>
</dbReference>
<gene>
    <name evidence="2" type="ORF">GLE_0305</name>
</gene>
<dbReference type="SUPFAM" id="SSF51556">
    <property type="entry name" value="Metallo-dependent hydrolases"/>
    <property type="match status" value="1"/>
</dbReference>
<keyword evidence="1" id="KW-0732">Signal</keyword>
<dbReference type="STRING" id="69.GLE_0305"/>
<evidence type="ECO:0000313" key="3">
    <source>
        <dbReference type="Proteomes" id="UP000061569"/>
    </source>
</evidence>
<dbReference type="PATRIC" id="fig|69.6.peg.302"/>
<dbReference type="PANTHER" id="PTHR10443">
    <property type="entry name" value="MICROSOMAL DIPEPTIDASE"/>
    <property type="match status" value="1"/>
</dbReference>
<feature type="chain" id="PRO_5006594715" evidence="1">
    <location>
        <begin position="24"/>
        <end position="380"/>
    </location>
</feature>
<dbReference type="PROSITE" id="PS51318">
    <property type="entry name" value="TAT"/>
    <property type="match status" value="1"/>
</dbReference>
<dbReference type="EMBL" id="CP013140">
    <property type="protein sequence ID" value="ALN55663.1"/>
    <property type="molecule type" value="Genomic_DNA"/>
</dbReference>
<dbReference type="InterPro" id="IPR006311">
    <property type="entry name" value="TAT_signal"/>
</dbReference>
<organism evidence="2 3">
    <name type="scientific">Lysobacter enzymogenes</name>
    <dbReference type="NCBI Taxonomy" id="69"/>
    <lineage>
        <taxon>Bacteria</taxon>
        <taxon>Pseudomonadati</taxon>
        <taxon>Pseudomonadota</taxon>
        <taxon>Gammaproteobacteria</taxon>
        <taxon>Lysobacterales</taxon>
        <taxon>Lysobacteraceae</taxon>
        <taxon>Lysobacter</taxon>
    </lineage>
</organism>
<evidence type="ECO:0000256" key="1">
    <source>
        <dbReference type="SAM" id="SignalP"/>
    </source>
</evidence>
<evidence type="ECO:0000313" key="2">
    <source>
        <dbReference type="EMBL" id="ALN55663.1"/>
    </source>
</evidence>
<dbReference type="KEGG" id="lez:GLE_0305"/>
<dbReference type="GO" id="GO:0006508">
    <property type="term" value="P:proteolysis"/>
    <property type="evidence" value="ECO:0007669"/>
    <property type="project" value="InterPro"/>
</dbReference>
<reference evidence="2 3" key="1">
    <citation type="submission" date="2015-11" db="EMBL/GenBank/DDBJ databases">
        <title>Genome sequences of Lysobacter enzymogenes strain C3 and Lysobacter antibioticus ATCC 29479.</title>
        <authorList>
            <person name="Kobayashi D.Y."/>
        </authorList>
    </citation>
    <scope>NUCLEOTIDE SEQUENCE [LARGE SCALE GENOMIC DNA]</scope>
    <source>
        <strain evidence="2 3">C3</strain>
    </source>
</reference>
<feature type="signal peptide" evidence="1">
    <location>
        <begin position="1"/>
        <end position="23"/>
    </location>
</feature>
<dbReference type="OrthoDB" id="9804920at2"/>